<reference evidence="2 3" key="1">
    <citation type="submission" date="2018-01" db="EMBL/GenBank/DDBJ databases">
        <title>Genome Sequencing and Assembly of Anaerobacter polyendosporus strain CT4.</title>
        <authorList>
            <person name="Tachaapaikoon C."/>
            <person name="Sutheeworapong S."/>
            <person name="Jenjaroenpun P."/>
            <person name="Wongsurawat T."/>
            <person name="Nookeaw I."/>
            <person name="Cheawchanlertfa P."/>
            <person name="Kosugi A."/>
            <person name="Cheevadhanarak S."/>
            <person name="Ratanakhanokchai K."/>
        </authorList>
    </citation>
    <scope>NUCLEOTIDE SEQUENCE [LARGE SCALE GENOMIC DNA]</scope>
    <source>
        <strain evidence="2 3">CT4</strain>
    </source>
</reference>
<proteinExistence type="predicted"/>
<feature type="transmembrane region" description="Helical" evidence="1">
    <location>
        <begin position="98"/>
        <end position="118"/>
    </location>
</feature>
<keyword evidence="1" id="KW-0812">Transmembrane</keyword>
<feature type="transmembrane region" description="Helical" evidence="1">
    <location>
        <begin position="55"/>
        <end position="77"/>
    </location>
</feature>
<dbReference type="InterPro" id="IPR006938">
    <property type="entry name" value="DUF624"/>
</dbReference>
<protein>
    <recommendedName>
        <fullName evidence="4">DUF624 domain-containing protein</fullName>
    </recommendedName>
</protein>
<dbReference type="Pfam" id="PF04854">
    <property type="entry name" value="DUF624"/>
    <property type="match status" value="1"/>
</dbReference>
<feature type="transmembrane region" description="Helical" evidence="1">
    <location>
        <begin position="21"/>
        <end position="49"/>
    </location>
</feature>
<dbReference type="AlphaFoldDB" id="A0A3R5QUQ0"/>
<sequence>MEVIMKKKEFGEGPLFTVTNHIWYFLVGNFYFWLMNIPMLLVLLGVINIESGDKTILLIITVLPMCPALTALFSSMGKLIREKDISITKDYFKAYRTNFFDSIIFGLIEVLIVTVLYVDRIYLATISSSGILQMIMLIIICVFLAMMNFYVLPIVSRFYLKRMQIIRLSIYYLFRRIHIALSGMAILYVLWTISIRGGSVLLLFFASILCYGIMYFQKDTLIEIEARLETNATNEEA</sequence>
<gene>
    <name evidence="2" type="ORF">C1I91_16360</name>
</gene>
<evidence type="ECO:0008006" key="4">
    <source>
        <dbReference type="Google" id="ProtNLM"/>
    </source>
</evidence>
<keyword evidence="1" id="KW-0472">Membrane</keyword>
<feature type="transmembrane region" description="Helical" evidence="1">
    <location>
        <begin position="197"/>
        <end position="216"/>
    </location>
</feature>
<organism evidence="2 3">
    <name type="scientific">Clostridium manihotivorum</name>
    <dbReference type="NCBI Taxonomy" id="2320868"/>
    <lineage>
        <taxon>Bacteria</taxon>
        <taxon>Bacillati</taxon>
        <taxon>Bacillota</taxon>
        <taxon>Clostridia</taxon>
        <taxon>Eubacteriales</taxon>
        <taxon>Clostridiaceae</taxon>
        <taxon>Clostridium</taxon>
    </lineage>
</organism>
<name>A0A3R5QUQ0_9CLOT</name>
<keyword evidence="3" id="KW-1185">Reference proteome</keyword>
<keyword evidence="1" id="KW-1133">Transmembrane helix</keyword>
<evidence type="ECO:0000313" key="2">
    <source>
        <dbReference type="EMBL" id="QAA33082.1"/>
    </source>
</evidence>
<feature type="transmembrane region" description="Helical" evidence="1">
    <location>
        <begin position="173"/>
        <end position="191"/>
    </location>
</feature>
<dbReference type="KEGG" id="cmah:C1I91_16360"/>
<evidence type="ECO:0000313" key="3">
    <source>
        <dbReference type="Proteomes" id="UP000286268"/>
    </source>
</evidence>
<dbReference type="EMBL" id="CP025746">
    <property type="protein sequence ID" value="QAA33082.1"/>
    <property type="molecule type" value="Genomic_DNA"/>
</dbReference>
<accession>A0A3R5QUQ0</accession>
<evidence type="ECO:0000256" key="1">
    <source>
        <dbReference type="SAM" id="Phobius"/>
    </source>
</evidence>
<dbReference type="OrthoDB" id="1975933at2"/>
<feature type="transmembrane region" description="Helical" evidence="1">
    <location>
        <begin position="130"/>
        <end position="152"/>
    </location>
</feature>
<dbReference type="Proteomes" id="UP000286268">
    <property type="component" value="Chromosome"/>
</dbReference>